<dbReference type="InterPro" id="IPR000835">
    <property type="entry name" value="HTH_MarR-typ"/>
</dbReference>
<dbReference type="PROSITE" id="PS50995">
    <property type="entry name" value="HTH_MARR_2"/>
    <property type="match status" value="1"/>
</dbReference>
<dbReference type="PRINTS" id="PR00598">
    <property type="entry name" value="HTHMARR"/>
</dbReference>
<dbReference type="GO" id="GO:0006950">
    <property type="term" value="P:response to stress"/>
    <property type="evidence" value="ECO:0007669"/>
    <property type="project" value="TreeGrafter"/>
</dbReference>
<gene>
    <name evidence="2" type="ORF">UU84_C0036G0006</name>
</gene>
<reference evidence="2 3" key="1">
    <citation type="journal article" date="2015" name="Nature">
        <title>rRNA introns, odd ribosomes, and small enigmatic genomes across a large radiation of phyla.</title>
        <authorList>
            <person name="Brown C.T."/>
            <person name="Hug L.A."/>
            <person name="Thomas B.C."/>
            <person name="Sharon I."/>
            <person name="Castelle C.J."/>
            <person name="Singh A."/>
            <person name="Wilkins M.J."/>
            <person name="Williams K.H."/>
            <person name="Banfield J.F."/>
        </authorList>
    </citation>
    <scope>NUCLEOTIDE SEQUENCE [LARGE SCALE GENOMIC DNA]</scope>
</reference>
<dbReference type="Pfam" id="PF01047">
    <property type="entry name" value="MarR"/>
    <property type="match status" value="1"/>
</dbReference>
<dbReference type="InterPro" id="IPR036388">
    <property type="entry name" value="WH-like_DNA-bd_sf"/>
</dbReference>
<dbReference type="InterPro" id="IPR039422">
    <property type="entry name" value="MarR/SlyA-like"/>
</dbReference>
<dbReference type="GO" id="GO:0003700">
    <property type="term" value="F:DNA-binding transcription factor activity"/>
    <property type="evidence" value="ECO:0007669"/>
    <property type="project" value="InterPro"/>
</dbReference>
<proteinExistence type="predicted"/>
<evidence type="ECO:0000313" key="2">
    <source>
        <dbReference type="EMBL" id="KKS25830.1"/>
    </source>
</evidence>
<comment type="caution">
    <text evidence="2">The sequence shown here is derived from an EMBL/GenBank/DDBJ whole genome shotgun (WGS) entry which is preliminary data.</text>
</comment>
<feature type="domain" description="HTH marR-type" evidence="1">
    <location>
        <begin position="7"/>
        <end position="139"/>
    </location>
</feature>
<dbReference type="PANTHER" id="PTHR33164">
    <property type="entry name" value="TRANSCRIPTIONAL REGULATOR, MARR FAMILY"/>
    <property type="match status" value="1"/>
</dbReference>
<evidence type="ECO:0000313" key="3">
    <source>
        <dbReference type="Proteomes" id="UP000033859"/>
    </source>
</evidence>
<dbReference type="EMBL" id="LCCE01000036">
    <property type="protein sequence ID" value="KKS25830.1"/>
    <property type="molecule type" value="Genomic_DNA"/>
</dbReference>
<dbReference type="SUPFAM" id="SSF46785">
    <property type="entry name" value="Winged helix' DNA-binding domain"/>
    <property type="match status" value="1"/>
</dbReference>
<dbReference type="InterPro" id="IPR036390">
    <property type="entry name" value="WH_DNA-bd_sf"/>
</dbReference>
<organism evidence="2 3">
    <name type="scientific">Candidatus Yanofskybacteria bacterium GW2011_GWC2_41_9</name>
    <dbReference type="NCBI Taxonomy" id="1619029"/>
    <lineage>
        <taxon>Bacteria</taxon>
        <taxon>Candidatus Yanofskyibacteriota</taxon>
    </lineage>
</organism>
<dbReference type="Gene3D" id="1.10.10.10">
    <property type="entry name" value="Winged helix-like DNA-binding domain superfamily/Winged helix DNA-binding domain"/>
    <property type="match status" value="1"/>
</dbReference>
<dbReference type="PANTHER" id="PTHR33164:SF103">
    <property type="entry name" value="REGULATORY PROTEIN MARR"/>
    <property type="match status" value="1"/>
</dbReference>
<evidence type="ECO:0000259" key="1">
    <source>
        <dbReference type="PROSITE" id="PS50995"/>
    </source>
</evidence>
<name>A0A0G0XLQ5_9BACT</name>
<sequence length="143" mass="16493">MPRNTDIGQLISMVFSTSRLIRERAKDREKIDPFSFLQLETLRYVAEKDNPSMKDIADYLCVTPPSATSLINGLAEAGQLERVHDKNDRRFVRLVVTPKGKTALASGFKKIITRMRRILNNLNARERNNLFKILEKLSRAYQK</sequence>
<dbReference type="SMART" id="SM00347">
    <property type="entry name" value="HTH_MARR"/>
    <property type="match status" value="1"/>
</dbReference>
<accession>A0A0G0XLQ5</accession>
<protein>
    <submittedName>
        <fullName evidence="2">Transcriptional regulator, MarR</fullName>
    </submittedName>
</protein>
<dbReference type="Proteomes" id="UP000033859">
    <property type="component" value="Unassembled WGS sequence"/>
</dbReference>
<dbReference type="AlphaFoldDB" id="A0A0G0XLQ5"/>